<dbReference type="PROSITE" id="PS51000">
    <property type="entry name" value="HTH_DEOR_2"/>
    <property type="match status" value="1"/>
</dbReference>
<dbReference type="InterPro" id="IPR036388">
    <property type="entry name" value="WH-like_DNA-bd_sf"/>
</dbReference>
<dbReference type="Gene3D" id="3.40.50.1360">
    <property type="match status" value="1"/>
</dbReference>
<gene>
    <name evidence="5" type="ORF">KKP3000_003680</name>
</gene>
<dbReference type="SMART" id="SM01134">
    <property type="entry name" value="DeoRC"/>
    <property type="match status" value="1"/>
</dbReference>
<dbReference type="EMBL" id="JBDXSU010000005">
    <property type="protein sequence ID" value="MFB5190235.1"/>
    <property type="molecule type" value="Genomic_DNA"/>
</dbReference>
<proteinExistence type="predicted"/>
<dbReference type="InterPro" id="IPR036390">
    <property type="entry name" value="WH_DNA-bd_sf"/>
</dbReference>
<evidence type="ECO:0000313" key="5">
    <source>
        <dbReference type="EMBL" id="MFB5190235.1"/>
    </source>
</evidence>
<accession>A0ABV5ADD5</accession>
<dbReference type="RefSeq" id="WP_275473711.1">
    <property type="nucleotide sequence ID" value="NZ_CP162940.1"/>
</dbReference>
<dbReference type="InterPro" id="IPR050313">
    <property type="entry name" value="Carb_Metab_HTH_regulators"/>
</dbReference>
<evidence type="ECO:0000256" key="1">
    <source>
        <dbReference type="ARBA" id="ARBA00023015"/>
    </source>
</evidence>
<dbReference type="PROSITE" id="PS00894">
    <property type="entry name" value="HTH_DEOR_1"/>
    <property type="match status" value="1"/>
</dbReference>
<protein>
    <submittedName>
        <fullName evidence="5">DeoR/GlpR family DNA-binding transcription regulator</fullName>
    </submittedName>
</protein>
<keyword evidence="6" id="KW-1185">Reference proteome</keyword>
<dbReference type="Proteomes" id="UP001579974">
    <property type="component" value="Unassembled WGS sequence"/>
</dbReference>
<keyword evidence="3" id="KW-0804">Transcription</keyword>
<dbReference type="GO" id="GO:0003677">
    <property type="term" value="F:DNA binding"/>
    <property type="evidence" value="ECO:0007669"/>
    <property type="project" value="UniProtKB-KW"/>
</dbReference>
<dbReference type="SMART" id="SM00420">
    <property type="entry name" value="HTH_DEOR"/>
    <property type="match status" value="1"/>
</dbReference>
<dbReference type="SUPFAM" id="SSF100950">
    <property type="entry name" value="NagB/RpiA/CoA transferase-like"/>
    <property type="match status" value="1"/>
</dbReference>
<evidence type="ECO:0000259" key="4">
    <source>
        <dbReference type="PROSITE" id="PS51000"/>
    </source>
</evidence>
<dbReference type="InterPro" id="IPR001034">
    <property type="entry name" value="DeoR_HTH"/>
</dbReference>
<dbReference type="Pfam" id="PF00455">
    <property type="entry name" value="DeoRC"/>
    <property type="match status" value="1"/>
</dbReference>
<keyword evidence="1" id="KW-0805">Transcription regulation</keyword>
<evidence type="ECO:0000313" key="6">
    <source>
        <dbReference type="Proteomes" id="UP001579974"/>
    </source>
</evidence>
<organism evidence="5 6">
    <name type="scientific">Alicyclobacillus fastidiosus</name>
    <dbReference type="NCBI Taxonomy" id="392011"/>
    <lineage>
        <taxon>Bacteria</taxon>
        <taxon>Bacillati</taxon>
        <taxon>Bacillota</taxon>
        <taxon>Bacilli</taxon>
        <taxon>Bacillales</taxon>
        <taxon>Alicyclobacillaceae</taxon>
        <taxon>Alicyclobacillus</taxon>
    </lineage>
</organism>
<dbReference type="PANTHER" id="PTHR30363:SF44">
    <property type="entry name" value="AGA OPERON TRANSCRIPTIONAL REPRESSOR-RELATED"/>
    <property type="match status" value="1"/>
</dbReference>
<evidence type="ECO:0000256" key="2">
    <source>
        <dbReference type="ARBA" id="ARBA00023125"/>
    </source>
</evidence>
<dbReference type="InterPro" id="IPR018356">
    <property type="entry name" value="Tscrpt_reg_HTH_DeoR_CS"/>
</dbReference>
<dbReference type="PANTHER" id="PTHR30363">
    <property type="entry name" value="HTH-TYPE TRANSCRIPTIONAL REGULATOR SRLR-RELATED"/>
    <property type="match status" value="1"/>
</dbReference>
<comment type="caution">
    <text evidence="5">The sequence shown here is derived from an EMBL/GenBank/DDBJ whole genome shotgun (WGS) entry which is preliminary data.</text>
</comment>
<feature type="domain" description="HTH deoR-type" evidence="4">
    <location>
        <begin position="3"/>
        <end position="58"/>
    </location>
</feature>
<dbReference type="Gene3D" id="1.10.10.10">
    <property type="entry name" value="Winged helix-like DNA-binding domain superfamily/Winged helix DNA-binding domain"/>
    <property type="match status" value="1"/>
</dbReference>
<dbReference type="SUPFAM" id="SSF46785">
    <property type="entry name" value="Winged helix' DNA-binding domain"/>
    <property type="match status" value="1"/>
</dbReference>
<reference evidence="5 6" key="1">
    <citation type="journal article" date="2024" name="Int. J. Mol. Sci.">
        <title>Exploration of Alicyclobacillus spp. Genome in Search of Antibiotic Resistance.</title>
        <authorList>
            <person name="Bucka-Kolendo J."/>
            <person name="Kiousi D.E."/>
            <person name="Dekowska A."/>
            <person name="Mikolajczuk-Szczyrba A."/>
            <person name="Karadedos D.M."/>
            <person name="Michael P."/>
            <person name="Galanis A."/>
            <person name="Sokolowska B."/>
        </authorList>
    </citation>
    <scope>NUCLEOTIDE SEQUENCE [LARGE SCALE GENOMIC DNA]</scope>
    <source>
        <strain evidence="5 6">KKP 3000</strain>
    </source>
</reference>
<dbReference type="InterPro" id="IPR014036">
    <property type="entry name" value="DeoR-like_C"/>
</dbReference>
<evidence type="ECO:0000256" key="3">
    <source>
        <dbReference type="ARBA" id="ARBA00023163"/>
    </source>
</evidence>
<keyword evidence="2 5" id="KW-0238">DNA-binding</keyword>
<sequence length="252" mass="27423">MYPHERRQALMTLLSKHGFVSYHDLAAQLGVSEVTVRRDLRALSSEGLVETVVGGGQVKGSASEVSFLTKRVMESKEKERIAQCAQQLIEPGMTIGLTAGTTTWTLAQGLRGFRELTFVTNSTNVAIALKSNGYDDIHLTGGHFRTPSDALVGPMAESVASQFHTDVLFMGVHGVHLDYGLSTPNVQEAAVNRAMMKRSGRIVLLFDHSKWGIEALARIATFDEVDDVITDVETSETQVLRTLGISVHIAAE</sequence>
<dbReference type="Pfam" id="PF08220">
    <property type="entry name" value="HTH_DeoR"/>
    <property type="match status" value="1"/>
</dbReference>
<dbReference type="PRINTS" id="PR00037">
    <property type="entry name" value="HTHLACR"/>
</dbReference>
<dbReference type="InterPro" id="IPR037171">
    <property type="entry name" value="NagB/RpiA_transferase-like"/>
</dbReference>
<name>A0ABV5ADD5_9BACL</name>